<keyword evidence="5" id="KW-0997">Cell inner membrane</keyword>
<comment type="caution">
    <text evidence="14">The sequence shown here is derived from an EMBL/GenBank/DDBJ whole genome shotgun (WGS) entry which is preliminary data.</text>
</comment>
<name>A0A2G6MT71_9BACT</name>
<dbReference type="EC" id="2.4.99.12" evidence="3 11"/>
<reference evidence="14 15" key="1">
    <citation type="submission" date="2017-10" db="EMBL/GenBank/DDBJ databases">
        <title>Novel microbial diversity and functional potential in the marine mammal oral microbiome.</title>
        <authorList>
            <person name="Dudek N.K."/>
            <person name="Sun C.L."/>
            <person name="Burstein D."/>
            <person name="Kantor R.S."/>
            <person name="Aliaga Goltsman D.S."/>
            <person name="Bik E.M."/>
            <person name="Thomas B.C."/>
            <person name="Banfield J.F."/>
            <person name="Relman D.A."/>
        </authorList>
    </citation>
    <scope>NUCLEOTIDE SEQUENCE [LARGE SCALE GENOMIC DNA]</scope>
    <source>
        <strain evidence="14">DOLJORAL78_47_202</strain>
    </source>
</reference>
<evidence type="ECO:0000256" key="11">
    <source>
        <dbReference type="RuleBase" id="RU365103"/>
    </source>
</evidence>
<evidence type="ECO:0000256" key="10">
    <source>
        <dbReference type="PIRSR" id="PIRSR639901-2"/>
    </source>
</evidence>
<dbReference type="GO" id="GO:0030313">
    <property type="term" value="C:cell envelope"/>
    <property type="evidence" value="ECO:0007669"/>
    <property type="project" value="UniProtKB-SubCell"/>
</dbReference>
<dbReference type="EMBL" id="PDTI01000010">
    <property type="protein sequence ID" value="PIE63298.1"/>
    <property type="molecule type" value="Genomic_DNA"/>
</dbReference>
<dbReference type="GO" id="GO:0009245">
    <property type="term" value="P:lipid A biosynthetic process"/>
    <property type="evidence" value="ECO:0007669"/>
    <property type="project" value="TreeGrafter"/>
</dbReference>
<evidence type="ECO:0000256" key="6">
    <source>
        <dbReference type="ARBA" id="ARBA00022679"/>
    </source>
</evidence>
<dbReference type="GO" id="GO:0005886">
    <property type="term" value="C:plasma membrane"/>
    <property type="evidence" value="ECO:0007669"/>
    <property type="project" value="UniProtKB-SubCell"/>
</dbReference>
<keyword evidence="11" id="KW-0448">Lipopolysaccharide biosynthesis</keyword>
<dbReference type="GO" id="GO:0009244">
    <property type="term" value="P:lipopolysaccharide core region biosynthetic process"/>
    <property type="evidence" value="ECO:0007669"/>
    <property type="project" value="UniProtKB-UniRule"/>
</dbReference>
<dbReference type="PANTHER" id="PTHR42755:SF1">
    <property type="entry name" value="3-DEOXY-D-MANNO-OCTULOSONIC ACID TRANSFERASE, MITOCHONDRIAL-RELATED"/>
    <property type="match status" value="1"/>
</dbReference>
<dbReference type="InterPro" id="IPR039901">
    <property type="entry name" value="Kdotransferase"/>
</dbReference>
<proteinExistence type="inferred from homology"/>
<comment type="subcellular location">
    <subcellularLocation>
        <location evidence="1">Cell envelope</location>
    </subcellularLocation>
    <subcellularLocation>
        <location evidence="11">Cell membrane</location>
    </subcellularLocation>
</comment>
<dbReference type="Pfam" id="PF04413">
    <property type="entry name" value="Glycos_transf_N"/>
    <property type="match status" value="1"/>
</dbReference>
<comment type="pathway">
    <text evidence="2 11">Bacterial outer membrane biogenesis; LPS core biosynthesis.</text>
</comment>
<evidence type="ECO:0000256" key="2">
    <source>
        <dbReference type="ARBA" id="ARBA00004713"/>
    </source>
</evidence>
<dbReference type="PANTHER" id="PTHR42755">
    <property type="entry name" value="3-DEOXY-MANNO-OCTULOSONATE CYTIDYLYLTRANSFERASE"/>
    <property type="match status" value="1"/>
</dbReference>
<comment type="similarity">
    <text evidence="11">Belongs to the glycosyltransferase group 1 family.</text>
</comment>
<dbReference type="Gene3D" id="3.40.50.2000">
    <property type="entry name" value="Glycogen Phosphorylase B"/>
    <property type="match status" value="1"/>
</dbReference>
<evidence type="ECO:0000256" key="3">
    <source>
        <dbReference type="ARBA" id="ARBA00012621"/>
    </source>
</evidence>
<dbReference type="AlphaFoldDB" id="A0A2G6MT71"/>
<feature type="transmembrane region" description="Helical" evidence="11">
    <location>
        <begin position="6"/>
        <end position="27"/>
    </location>
</feature>
<feature type="site" description="Transition state stabilizer" evidence="10">
    <location>
        <position position="139"/>
    </location>
</feature>
<dbReference type="InterPro" id="IPR007507">
    <property type="entry name" value="Glycos_transf_N"/>
</dbReference>
<evidence type="ECO:0000256" key="5">
    <source>
        <dbReference type="ARBA" id="ARBA00022519"/>
    </source>
</evidence>
<evidence type="ECO:0000256" key="1">
    <source>
        <dbReference type="ARBA" id="ARBA00004196"/>
    </source>
</evidence>
<feature type="domain" description="3-deoxy-D-manno-octulosonic-acid transferase N-terminal" evidence="13">
    <location>
        <begin position="34"/>
        <end position="220"/>
    </location>
</feature>
<evidence type="ECO:0000313" key="14">
    <source>
        <dbReference type="EMBL" id="PIE63298.1"/>
    </source>
</evidence>
<evidence type="ECO:0000313" key="15">
    <source>
        <dbReference type="Proteomes" id="UP000231203"/>
    </source>
</evidence>
<evidence type="ECO:0000256" key="9">
    <source>
        <dbReference type="PIRSR" id="PIRSR639901-1"/>
    </source>
</evidence>
<comment type="function">
    <text evidence="11">Involved in lipopolysaccharide (LPS) biosynthesis. Catalyzes the transfer of 3-deoxy-D-manno-octulosonate (Kdo) residue(s) from CMP-Kdo to lipid IV(A), the tetraacyldisaccharide-1,4'-bisphosphate precursor of lipid A.</text>
</comment>
<sequence>MIFFYHIITLVVFGVCLPFLPVIWICSAKRRANLLQRLGLFTGISEKEANTHRIWVHALSVGEVNSSLPLVTALKKKYPAHHIIFTASTKTGFERALDLMPPGRAGSPVTQMGYFPFDLWFSVRWVVGRISPDLICLVETDLWPGFLSVMAKRAIPVVLVNARLSPKSLKGYRYMGPFANLFFSKLSSVMAQTRQDALGFEQLGVAVNRIQVTGNIKFDQPCPELSREEISDLVRDLGFYTDDRIMIAGSTHAGEEPMVVRAFIQARQTDPALKLVIAPRNPARCAALPRELPLAGFRVASYLDPLENKLGADIMFLNTIGILAKAYAVCVFAFVGGSLVPKGGHNLLEPAMFGKPVVFGPHMTDFREMAQLFVQGNGGIQVENEKALANALEQMLRNPDQRTRTGYNARQIFKKNAGALNACLSGMEIFLD</sequence>
<evidence type="ECO:0000259" key="13">
    <source>
        <dbReference type="Pfam" id="PF04413"/>
    </source>
</evidence>
<dbReference type="GO" id="GO:0043842">
    <property type="term" value="F:Kdo transferase activity"/>
    <property type="evidence" value="ECO:0007669"/>
    <property type="project" value="UniProtKB-EC"/>
</dbReference>
<dbReference type="InterPro" id="IPR038107">
    <property type="entry name" value="Glycos_transf_N_sf"/>
</dbReference>
<accession>A0A2G6MT71</accession>
<feature type="active site" description="Proton acceptor" evidence="9">
    <location>
        <position position="63"/>
    </location>
</feature>
<keyword evidence="11" id="KW-1133">Transmembrane helix</keyword>
<dbReference type="InterPro" id="IPR001296">
    <property type="entry name" value="Glyco_trans_1"/>
</dbReference>
<evidence type="ECO:0000256" key="8">
    <source>
        <dbReference type="ARBA" id="ARBA00049183"/>
    </source>
</evidence>
<gene>
    <name evidence="14" type="ORF">CSA25_00880</name>
</gene>
<protein>
    <recommendedName>
        <fullName evidence="4 11">3-deoxy-D-manno-octulosonic acid transferase</fullName>
        <shortName evidence="11">Kdo transferase</shortName>
        <ecNumber evidence="3 11">2.4.99.12</ecNumber>
    </recommendedName>
    <alternativeName>
        <fullName evidence="7 11">Lipid IV(A) 3-deoxy-D-manno-octulosonic acid transferase</fullName>
    </alternativeName>
</protein>
<dbReference type="Gene3D" id="3.40.50.11720">
    <property type="entry name" value="3-Deoxy-D-manno-octulosonic-acid transferase, N-terminal domain"/>
    <property type="match status" value="1"/>
</dbReference>
<feature type="domain" description="Glycosyl transferase family 1" evidence="12">
    <location>
        <begin position="341"/>
        <end position="411"/>
    </location>
</feature>
<keyword evidence="6 11" id="KW-0808">Transferase</keyword>
<comment type="catalytic activity">
    <reaction evidence="8 11">
        <text>lipid IVA (E. coli) + CMP-3-deoxy-beta-D-manno-octulosonate = alpha-Kdo-(2-&gt;6)-lipid IVA (E. coli) + CMP + H(+)</text>
        <dbReference type="Rhea" id="RHEA:28066"/>
        <dbReference type="ChEBI" id="CHEBI:15378"/>
        <dbReference type="ChEBI" id="CHEBI:58603"/>
        <dbReference type="ChEBI" id="CHEBI:60364"/>
        <dbReference type="ChEBI" id="CHEBI:60377"/>
        <dbReference type="ChEBI" id="CHEBI:85987"/>
        <dbReference type="EC" id="2.4.99.12"/>
    </reaction>
</comment>
<evidence type="ECO:0000256" key="4">
    <source>
        <dbReference type="ARBA" id="ARBA00019077"/>
    </source>
</evidence>
<keyword evidence="11" id="KW-0812">Transmembrane</keyword>
<evidence type="ECO:0000259" key="12">
    <source>
        <dbReference type="Pfam" id="PF00534"/>
    </source>
</evidence>
<dbReference type="SUPFAM" id="SSF53756">
    <property type="entry name" value="UDP-Glycosyltransferase/glycogen phosphorylase"/>
    <property type="match status" value="1"/>
</dbReference>
<keyword evidence="11" id="KW-1003">Cell membrane</keyword>
<dbReference type="UniPathway" id="UPA00958"/>
<keyword evidence="11" id="KW-0472">Membrane</keyword>
<evidence type="ECO:0000256" key="7">
    <source>
        <dbReference type="ARBA" id="ARBA00031445"/>
    </source>
</evidence>
<feature type="site" description="Transition state stabilizer" evidence="10">
    <location>
        <position position="217"/>
    </location>
</feature>
<dbReference type="Pfam" id="PF00534">
    <property type="entry name" value="Glycos_transf_1"/>
    <property type="match status" value="1"/>
</dbReference>
<organism evidence="14 15">
    <name type="scientific">Desulfobacter postgatei</name>
    <dbReference type="NCBI Taxonomy" id="2293"/>
    <lineage>
        <taxon>Bacteria</taxon>
        <taxon>Pseudomonadati</taxon>
        <taxon>Thermodesulfobacteriota</taxon>
        <taxon>Desulfobacteria</taxon>
        <taxon>Desulfobacterales</taxon>
        <taxon>Desulfobacteraceae</taxon>
        <taxon>Desulfobacter</taxon>
    </lineage>
</organism>
<dbReference type="Proteomes" id="UP000231203">
    <property type="component" value="Unassembled WGS sequence"/>
</dbReference>